<reference evidence="1" key="1">
    <citation type="submission" date="2024-05" db="EMBL/GenBank/DDBJ databases">
        <title>30 novel species of actinomycetes from the DSMZ collection.</title>
        <authorList>
            <person name="Nouioui I."/>
        </authorList>
    </citation>
    <scope>NUCLEOTIDE SEQUENCE</scope>
    <source>
        <strain evidence="1">DSM 40473</strain>
    </source>
</reference>
<dbReference type="RefSeq" id="WP_311610553.1">
    <property type="nucleotide sequence ID" value="NZ_JAVRFI010000006.1"/>
</dbReference>
<accession>A0ABU2SLV0</accession>
<dbReference type="Proteomes" id="UP001180531">
    <property type="component" value="Unassembled WGS sequence"/>
</dbReference>
<proteinExistence type="predicted"/>
<keyword evidence="2" id="KW-1185">Reference proteome</keyword>
<name>A0ABU2SLV0_9ACTN</name>
<sequence length="132" mass="13820">MITPSKKSPGRIAGDAADLIQALNHATFSPSALPYPPLVSETAQAVVRLVDRIPQSLEQLTAAVRLHAATGLIRMDDGIDPTEAAGQVIEALNEAVHAAGKLSGSLHRAASVLFSMGTAETQLRTSQKEVDV</sequence>
<protein>
    <submittedName>
        <fullName evidence="1">Uncharacterized protein</fullName>
    </submittedName>
</protein>
<evidence type="ECO:0000313" key="2">
    <source>
        <dbReference type="Proteomes" id="UP001180531"/>
    </source>
</evidence>
<organism evidence="1 2">
    <name type="scientific">Streptomyces hesseae</name>
    <dbReference type="NCBI Taxonomy" id="3075519"/>
    <lineage>
        <taxon>Bacteria</taxon>
        <taxon>Bacillati</taxon>
        <taxon>Actinomycetota</taxon>
        <taxon>Actinomycetes</taxon>
        <taxon>Kitasatosporales</taxon>
        <taxon>Streptomycetaceae</taxon>
        <taxon>Streptomyces</taxon>
    </lineage>
</organism>
<gene>
    <name evidence="1" type="ORF">RM609_12915</name>
</gene>
<evidence type="ECO:0000313" key="1">
    <source>
        <dbReference type="EMBL" id="MDT0449964.1"/>
    </source>
</evidence>
<comment type="caution">
    <text evidence="1">The sequence shown here is derived from an EMBL/GenBank/DDBJ whole genome shotgun (WGS) entry which is preliminary data.</text>
</comment>
<dbReference type="EMBL" id="JAVRFI010000006">
    <property type="protein sequence ID" value="MDT0449964.1"/>
    <property type="molecule type" value="Genomic_DNA"/>
</dbReference>